<dbReference type="Proteomes" id="UP000001982">
    <property type="component" value="Chromosome"/>
</dbReference>
<organism evidence="4 5">
    <name type="scientific">Shewanella denitrificans (strain OS217 / ATCC BAA-1090 / DSM 15013)</name>
    <dbReference type="NCBI Taxonomy" id="318161"/>
    <lineage>
        <taxon>Bacteria</taxon>
        <taxon>Pseudomonadati</taxon>
        <taxon>Pseudomonadota</taxon>
        <taxon>Gammaproteobacteria</taxon>
        <taxon>Alteromonadales</taxon>
        <taxon>Shewanellaceae</taxon>
        <taxon>Shewanella</taxon>
    </lineage>
</organism>
<dbReference type="PROSITE" id="PS51186">
    <property type="entry name" value="GNAT"/>
    <property type="match status" value="1"/>
</dbReference>
<dbReference type="SUPFAM" id="SSF55729">
    <property type="entry name" value="Acyl-CoA N-acyltransferases (Nat)"/>
    <property type="match status" value="1"/>
</dbReference>
<name>Q12Q81_SHEDO</name>
<dbReference type="eggNOG" id="COG1247">
    <property type="taxonomic scope" value="Bacteria"/>
</dbReference>
<evidence type="ECO:0000256" key="1">
    <source>
        <dbReference type="ARBA" id="ARBA00022679"/>
    </source>
</evidence>
<keyword evidence="5" id="KW-1185">Reference proteome</keyword>
<evidence type="ECO:0000313" key="4">
    <source>
        <dbReference type="EMBL" id="ABE54395.1"/>
    </source>
</evidence>
<dbReference type="InterPro" id="IPR000182">
    <property type="entry name" value="GNAT_dom"/>
</dbReference>
<evidence type="ECO:0000259" key="3">
    <source>
        <dbReference type="PROSITE" id="PS51186"/>
    </source>
</evidence>
<proteinExistence type="predicted"/>
<dbReference type="PANTHER" id="PTHR43072:SF23">
    <property type="entry name" value="UPF0039 PROTEIN C11D3.02C"/>
    <property type="match status" value="1"/>
</dbReference>
<gene>
    <name evidence="4" type="ordered locus">Sden_1107</name>
</gene>
<keyword evidence="2" id="KW-0012">Acyltransferase</keyword>
<accession>Q12Q81</accession>
<dbReference type="CDD" id="cd04301">
    <property type="entry name" value="NAT_SF"/>
    <property type="match status" value="1"/>
</dbReference>
<dbReference type="InterPro" id="IPR016181">
    <property type="entry name" value="Acyl_CoA_acyltransferase"/>
</dbReference>
<dbReference type="Pfam" id="PF00583">
    <property type="entry name" value="Acetyltransf_1"/>
    <property type="match status" value="1"/>
</dbReference>
<dbReference type="GO" id="GO:0016747">
    <property type="term" value="F:acyltransferase activity, transferring groups other than amino-acyl groups"/>
    <property type="evidence" value="ECO:0007669"/>
    <property type="project" value="InterPro"/>
</dbReference>
<keyword evidence="1 4" id="KW-0808">Transferase</keyword>
<dbReference type="HOGENOM" id="CLU_013985_4_5_6"/>
<protein>
    <submittedName>
        <fullName evidence="4">GCN5-related N-acetyltransferase</fullName>
    </submittedName>
</protein>
<feature type="domain" description="N-acetyltransferase" evidence="3">
    <location>
        <begin position="2"/>
        <end position="159"/>
    </location>
</feature>
<dbReference type="PANTHER" id="PTHR43072">
    <property type="entry name" value="N-ACETYLTRANSFERASE"/>
    <property type="match status" value="1"/>
</dbReference>
<dbReference type="EMBL" id="CP000302">
    <property type="protein sequence ID" value="ABE54395.1"/>
    <property type="molecule type" value="Genomic_DNA"/>
</dbReference>
<sequence>MLVVRTFNQQDYPDVKRIYQQGIDTGNATFQTVAKDWLEWDSSMLKCCRLVAVQDKLILGWAALSPISSRQVYSGVAEVSVYLAKSAQGKGIGHLLLSKLITDSESNHIWTLQAGIFPENEASIELHKKNGFRIIGVREKFGQMGPLWRDVVLMERRSKLIG</sequence>
<evidence type="ECO:0000313" key="5">
    <source>
        <dbReference type="Proteomes" id="UP000001982"/>
    </source>
</evidence>
<dbReference type="OrthoDB" id="5459937at2"/>
<dbReference type="Gene3D" id="3.40.630.30">
    <property type="match status" value="1"/>
</dbReference>
<reference evidence="4 5" key="1">
    <citation type="submission" date="2006-03" db="EMBL/GenBank/DDBJ databases">
        <title>Complete sequence of Shewanella denitrificans OS217.</title>
        <authorList>
            <consortium name="US DOE Joint Genome Institute"/>
            <person name="Copeland A."/>
            <person name="Lucas S."/>
            <person name="Lapidus A."/>
            <person name="Barry K."/>
            <person name="Detter J.C."/>
            <person name="Glavina del Rio T."/>
            <person name="Hammon N."/>
            <person name="Israni S."/>
            <person name="Dalin E."/>
            <person name="Tice H."/>
            <person name="Pitluck S."/>
            <person name="Brettin T."/>
            <person name="Bruce D."/>
            <person name="Han C."/>
            <person name="Tapia R."/>
            <person name="Gilna P."/>
            <person name="Kiss H."/>
            <person name="Schmutz J."/>
            <person name="Larimer F."/>
            <person name="Land M."/>
            <person name="Hauser L."/>
            <person name="Kyrpides N."/>
            <person name="Lykidis A."/>
            <person name="Richardson P."/>
        </authorList>
    </citation>
    <scope>NUCLEOTIDE SEQUENCE [LARGE SCALE GENOMIC DNA]</scope>
    <source>
        <strain evidence="5">OS217 / ATCC BAA-1090 / DSM 15013</strain>
    </source>
</reference>
<dbReference type="RefSeq" id="WP_011495557.1">
    <property type="nucleotide sequence ID" value="NC_007954.1"/>
</dbReference>
<dbReference type="KEGG" id="sdn:Sden_1107"/>
<dbReference type="AlphaFoldDB" id="Q12Q81"/>
<evidence type="ECO:0000256" key="2">
    <source>
        <dbReference type="ARBA" id="ARBA00023315"/>
    </source>
</evidence>